<dbReference type="PATRIC" id="fig|1276220.3.peg.680"/>
<keyword evidence="2" id="KW-1185">Reference proteome</keyword>
<dbReference type="RefSeq" id="WP_020834425.1">
    <property type="nucleotide sequence ID" value="NC_021846.1"/>
</dbReference>
<dbReference type="Proteomes" id="UP000014984">
    <property type="component" value="Chromosome"/>
</dbReference>
<dbReference type="AlphaFoldDB" id="S5LXE9"/>
<name>S5LXE9_9MOLU</name>
<proteinExistence type="predicted"/>
<evidence type="ECO:0000313" key="2">
    <source>
        <dbReference type="Proteomes" id="UP000014984"/>
    </source>
</evidence>
<sequence length="92" mass="11349">MHARIEFKYMSFSRGSKEFRLLYKIEEFSSYQLEWEEIIKFELPVCSKVKECLIWLKNNLYEVYEMLDLEIPFEAIEFKFQRRPKSMGVDLY</sequence>
<reference evidence="1 2" key="1">
    <citation type="journal article" date="2013" name="Genome Biol. Evol.">
        <title>Comparison of metabolic capacities and inference of gene content evolution in mosquito-associated Spiroplasma diminutum and S. taiwanense.</title>
        <authorList>
            <person name="Lo W.S."/>
            <person name="Ku C."/>
            <person name="Chen L.L."/>
            <person name="Chang T.H."/>
            <person name="Kuo C.H."/>
        </authorList>
    </citation>
    <scope>NUCLEOTIDE SEQUENCE [LARGE SCALE GENOMIC DNA]</scope>
    <source>
        <strain evidence="1">CT-1</strain>
    </source>
</reference>
<evidence type="ECO:0000313" key="1">
    <source>
        <dbReference type="EMBL" id="AGR41286.1"/>
    </source>
</evidence>
<gene>
    <name evidence="1" type="ORF">STAIW_v1c06680</name>
</gene>
<organism evidence="1 2">
    <name type="scientific">Spiroplasma taiwanense CT-1</name>
    <dbReference type="NCBI Taxonomy" id="1276220"/>
    <lineage>
        <taxon>Bacteria</taxon>
        <taxon>Bacillati</taxon>
        <taxon>Mycoplasmatota</taxon>
        <taxon>Mollicutes</taxon>
        <taxon>Entomoplasmatales</taxon>
        <taxon>Spiroplasmataceae</taxon>
        <taxon>Spiroplasma</taxon>
    </lineage>
</organism>
<dbReference type="KEGG" id="stai:STAIW_v1c06680"/>
<dbReference type="EMBL" id="CP005074">
    <property type="protein sequence ID" value="AGR41286.1"/>
    <property type="molecule type" value="Genomic_DNA"/>
</dbReference>
<dbReference type="STRING" id="1276220.STAIW_v1c06680"/>
<protein>
    <submittedName>
        <fullName evidence="1">Uncharacterized protein</fullName>
    </submittedName>
</protein>
<dbReference type="HOGENOM" id="CLU_2411718_0_0_14"/>
<accession>S5LXE9</accession>